<evidence type="ECO:0000313" key="1">
    <source>
        <dbReference type="EMBL" id="KMM63921.1"/>
    </source>
</evidence>
<dbReference type="Proteomes" id="UP000054567">
    <property type="component" value="Unassembled WGS sequence"/>
</dbReference>
<sequence>MAKKTRSLLHGEITYSFAKDEEVNILHRLGYVKQRAKFFDVLHHKRAWMRSIVAHHLGASPNACSVAGPEDWIYGSFNVCIPVTVSSSWRRKRQRLMLRFPLPYRVGDHFCPGNSDEKLRCEAGTYAWLQQNATDVPIPHMYGFAEGLGAARPVGFSATVQKPSVPFLASSLVLRSFGHQLPHPSDIKLYRDKGAK</sequence>
<dbReference type="EMBL" id="DS268109">
    <property type="protein sequence ID" value="KMM63921.1"/>
    <property type="molecule type" value="Genomic_DNA"/>
</dbReference>
<reference evidence="2" key="2">
    <citation type="journal article" date="2009" name="Genome Res.">
        <title>Comparative genomic analyses of the human fungal pathogens Coccidioides and their relatives.</title>
        <authorList>
            <person name="Sharpton T.J."/>
            <person name="Stajich J.E."/>
            <person name="Rounsley S.D."/>
            <person name="Gardner M.J."/>
            <person name="Wortman J.R."/>
            <person name="Jordar V.S."/>
            <person name="Maiti R."/>
            <person name="Kodira C.D."/>
            <person name="Neafsey D.E."/>
            <person name="Zeng Q."/>
            <person name="Hung C.-Y."/>
            <person name="McMahan C."/>
            <person name="Muszewska A."/>
            <person name="Grynberg M."/>
            <person name="Mandel M.A."/>
            <person name="Kellner E.M."/>
            <person name="Barker B.M."/>
            <person name="Galgiani J.N."/>
            <person name="Orbach M.J."/>
            <person name="Kirkland T.N."/>
            <person name="Cole G.T."/>
            <person name="Henn M.R."/>
            <person name="Birren B.W."/>
            <person name="Taylor J.W."/>
        </authorList>
    </citation>
    <scope>NUCLEOTIDE SEQUENCE [LARGE SCALE GENOMIC DNA]</scope>
    <source>
        <strain evidence="2">RMSCC 3488</strain>
    </source>
</reference>
<organism evidence="1 2">
    <name type="scientific">Coccidioides posadasii RMSCC 3488</name>
    <dbReference type="NCBI Taxonomy" id="454284"/>
    <lineage>
        <taxon>Eukaryota</taxon>
        <taxon>Fungi</taxon>
        <taxon>Dikarya</taxon>
        <taxon>Ascomycota</taxon>
        <taxon>Pezizomycotina</taxon>
        <taxon>Eurotiomycetes</taxon>
        <taxon>Eurotiomycetidae</taxon>
        <taxon>Onygenales</taxon>
        <taxon>Onygenaceae</taxon>
        <taxon>Coccidioides</taxon>
    </lineage>
</organism>
<evidence type="ECO:0000313" key="2">
    <source>
        <dbReference type="Proteomes" id="UP000054567"/>
    </source>
</evidence>
<protein>
    <submittedName>
        <fullName evidence="1">Uncharacterized protein</fullName>
    </submittedName>
</protein>
<reference evidence="1 2" key="1">
    <citation type="submission" date="2007-06" db="EMBL/GenBank/DDBJ databases">
        <title>The Genome Sequence of Coccidioides posadasii RMSCC_3488.</title>
        <authorList>
            <consortium name="Coccidioides Genome Resources Consortium"/>
            <consortium name="The Broad Institute Genome Sequencing Platform"/>
            <person name="Henn M.R."/>
            <person name="Sykes S."/>
            <person name="Young S."/>
            <person name="Jaffe D."/>
            <person name="Berlin A."/>
            <person name="Alvarez P."/>
            <person name="Butler J."/>
            <person name="Gnerre S."/>
            <person name="Grabherr M."/>
            <person name="Mauceli E."/>
            <person name="Brockman W."/>
            <person name="Kodira C."/>
            <person name="Alvarado L."/>
            <person name="Zeng Q."/>
            <person name="Crawford M."/>
            <person name="Antoine C."/>
            <person name="Devon K."/>
            <person name="Galgiani J."/>
            <person name="Orsborn K."/>
            <person name="Lewis M.L."/>
            <person name="Nusbaum C."/>
            <person name="Galagan J."/>
            <person name="Birren B."/>
        </authorList>
    </citation>
    <scope>NUCLEOTIDE SEQUENCE [LARGE SCALE GENOMIC DNA]</scope>
    <source>
        <strain evidence="1 2">RMSCC 3488</strain>
    </source>
</reference>
<proteinExistence type="predicted"/>
<name>A0A0J6ETS1_COCPO</name>
<gene>
    <name evidence="1" type="ORF">CPAG_00274</name>
</gene>
<reference evidence="2" key="3">
    <citation type="journal article" date="2010" name="Genome Res.">
        <title>Population genomic sequencing of Coccidioides fungi reveals recent hybridization and transposon control.</title>
        <authorList>
            <person name="Neafsey D.E."/>
            <person name="Barker B.M."/>
            <person name="Sharpton T.J."/>
            <person name="Stajich J.E."/>
            <person name="Park D.J."/>
            <person name="Whiston E."/>
            <person name="Hung C.-Y."/>
            <person name="McMahan C."/>
            <person name="White J."/>
            <person name="Sykes S."/>
            <person name="Heiman D."/>
            <person name="Young S."/>
            <person name="Zeng Q."/>
            <person name="Abouelleil A."/>
            <person name="Aftuck L."/>
            <person name="Bessette D."/>
            <person name="Brown A."/>
            <person name="FitzGerald M."/>
            <person name="Lui A."/>
            <person name="Macdonald J.P."/>
            <person name="Priest M."/>
            <person name="Orbach M.J."/>
            <person name="Galgiani J.N."/>
            <person name="Kirkland T.N."/>
            <person name="Cole G.T."/>
            <person name="Birren B.W."/>
            <person name="Henn M.R."/>
            <person name="Taylor J.W."/>
            <person name="Rounsley S.D."/>
        </authorList>
    </citation>
    <scope>NUCLEOTIDE SEQUENCE [LARGE SCALE GENOMIC DNA]</scope>
    <source>
        <strain evidence="2">RMSCC 3488</strain>
    </source>
</reference>
<dbReference type="AlphaFoldDB" id="A0A0J6ETS1"/>
<accession>A0A0J6ETS1</accession>
<dbReference type="OrthoDB" id="4188079at2759"/>
<dbReference type="VEuPathDB" id="FungiDB:CPAG_00274"/>